<dbReference type="EMBL" id="MT141656">
    <property type="protein sequence ID" value="QJA68862.1"/>
    <property type="molecule type" value="Genomic_DNA"/>
</dbReference>
<dbReference type="InterPro" id="IPR018330">
    <property type="entry name" value="RecT_fam"/>
</dbReference>
<dbReference type="AlphaFoldDB" id="A0A6M3JIE5"/>
<protein>
    <submittedName>
        <fullName evidence="1">Putative DNA recombination protein</fullName>
    </submittedName>
</protein>
<sequence length="271" mass="30893">MEKYEIAVADKKIKDRFLEVVSERDYNREINFAIQAIRGNDLLQKCDEQSIRNAIVNVALTGATLNPALQQAYLIPRKGRCCLDFSYRGLCKIAVDSDSVYDIDAVPVFEGDEFYYEMGLNPVLVHKPLMFTDSEHKKLLAVYAVATLHHGIKKFVVLDKEKIERAKKSSQTSKVWDAHYDEMAKKTAVKLLYKLLPQTEKMSQAVSVINEHEGLAVKDEKKAKEIMERFGLKREEIEDLIDCPDADAMVKKSQCETCQKREINGQKCPAL</sequence>
<proteinExistence type="predicted"/>
<dbReference type="NCBIfam" id="TIGR00616">
    <property type="entry name" value="rect"/>
    <property type="match status" value="1"/>
</dbReference>
<dbReference type="GO" id="GO:0006259">
    <property type="term" value="P:DNA metabolic process"/>
    <property type="evidence" value="ECO:0007669"/>
    <property type="project" value="InterPro"/>
</dbReference>
<accession>A0A6M3JIE5</accession>
<reference evidence="1" key="1">
    <citation type="submission" date="2020-03" db="EMBL/GenBank/DDBJ databases">
        <title>The deep terrestrial virosphere.</title>
        <authorList>
            <person name="Holmfeldt K."/>
            <person name="Nilsson E."/>
            <person name="Simone D."/>
            <person name="Lopez-Fernandez M."/>
            <person name="Wu X."/>
            <person name="de Brujin I."/>
            <person name="Lundin D."/>
            <person name="Andersson A."/>
            <person name="Bertilsson S."/>
            <person name="Dopson M."/>
        </authorList>
    </citation>
    <scope>NUCLEOTIDE SEQUENCE</scope>
    <source>
        <strain evidence="1">MM415A05584</strain>
    </source>
</reference>
<dbReference type="GO" id="GO:0003677">
    <property type="term" value="F:DNA binding"/>
    <property type="evidence" value="ECO:0007669"/>
    <property type="project" value="InterPro"/>
</dbReference>
<dbReference type="InterPro" id="IPR004590">
    <property type="entry name" value="ssDNA_annealing_RecT"/>
</dbReference>
<gene>
    <name evidence="1" type="ORF">MM415A05584_0002</name>
</gene>
<organism evidence="1">
    <name type="scientific">viral metagenome</name>
    <dbReference type="NCBI Taxonomy" id="1070528"/>
    <lineage>
        <taxon>unclassified sequences</taxon>
        <taxon>metagenomes</taxon>
        <taxon>organismal metagenomes</taxon>
    </lineage>
</organism>
<name>A0A6M3JIE5_9ZZZZ</name>
<dbReference type="Pfam" id="PF03837">
    <property type="entry name" value="RecT"/>
    <property type="match status" value="1"/>
</dbReference>
<evidence type="ECO:0000313" key="1">
    <source>
        <dbReference type="EMBL" id="QJA68862.1"/>
    </source>
</evidence>